<reference evidence="1" key="2">
    <citation type="submission" date="2024-07" db="EMBL/GenBank/DDBJ databases">
        <authorList>
            <person name="Pedersen J.S."/>
            <person name="Mulbjerg M.R."/>
            <person name="Carstens A.B."/>
            <person name="Hansen L.H."/>
        </authorList>
    </citation>
    <scope>NUCLEOTIDE SEQUENCE</scope>
</reference>
<proteinExistence type="predicted"/>
<name>A0AB39ABI3_9CAUD</name>
<evidence type="ECO:0000313" key="1">
    <source>
        <dbReference type="EMBL" id="XDF89566.1"/>
    </source>
</evidence>
<dbReference type="EMBL" id="PQ008971">
    <property type="protein sequence ID" value="XDF89566.1"/>
    <property type="molecule type" value="Genomic_DNA"/>
</dbReference>
<accession>A0AB39ABI3</accession>
<gene>
    <name evidence="1" type="ORF">CVQSGQUC_CDS0061</name>
</gene>
<sequence>MMINFKNVYKNASDLKIGDSFRLIGGSVLFVDEITVIGDKMAISYHTFDMNRDGSKSTGVANILASGRVREV</sequence>
<organism evidence="1">
    <name type="scientific">Pectobacterium phage Amona</name>
    <dbReference type="NCBI Taxonomy" id="3158137"/>
    <lineage>
        <taxon>Viruses</taxon>
        <taxon>Duplodnaviria</taxon>
        <taxon>Heunggongvirae</taxon>
        <taxon>Uroviricota</taxon>
        <taxon>Caudoviricetes</taxon>
    </lineage>
</organism>
<protein>
    <submittedName>
        <fullName evidence="1">Uncharacterized protein</fullName>
    </submittedName>
</protein>
<reference evidence="1" key="1">
    <citation type="journal article" date="2024" name="Virus Res.">
        <title>A novel genus of Pectobacterium bacteriophages display broad host range by targeting several species of Danish soft rot isolates.</title>
        <authorList>
            <person name="Pedersen J.S."/>
            <person name="Carstens A.B."/>
            <person name="Rothgard M.M."/>
            <person name="Roy C."/>
            <person name="Viry A."/>
            <person name="Papudeshi B."/>
            <person name="Kot W."/>
            <person name="Hille F."/>
            <person name="Franz C.M.A.P."/>
            <person name="Edwards R."/>
            <person name="Hansen L.H."/>
        </authorList>
    </citation>
    <scope>NUCLEOTIDE SEQUENCE</scope>
</reference>